<dbReference type="EMBL" id="MFEO01000002">
    <property type="protein sequence ID" value="OGE91254.1"/>
    <property type="molecule type" value="Genomic_DNA"/>
</dbReference>
<reference evidence="6 7" key="1">
    <citation type="journal article" date="2016" name="Nat. Commun.">
        <title>Thousands of microbial genomes shed light on interconnected biogeochemical processes in an aquifer system.</title>
        <authorList>
            <person name="Anantharaman K."/>
            <person name="Brown C.T."/>
            <person name="Hug L.A."/>
            <person name="Sharon I."/>
            <person name="Castelle C.J."/>
            <person name="Probst A.J."/>
            <person name="Thomas B.C."/>
            <person name="Singh A."/>
            <person name="Wilkins M.J."/>
            <person name="Karaoz U."/>
            <person name="Brodie E.L."/>
            <person name="Williams K.H."/>
            <person name="Hubbard S.S."/>
            <person name="Banfield J.F."/>
        </authorList>
    </citation>
    <scope>NUCLEOTIDE SEQUENCE [LARGE SCALE GENOMIC DNA]</scope>
</reference>
<evidence type="ECO:0000256" key="4">
    <source>
        <dbReference type="ARBA" id="ARBA00035204"/>
    </source>
</evidence>
<dbReference type="NCBIfam" id="TIGR00012">
    <property type="entry name" value="L29"/>
    <property type="match status" value="1"/>
</dbReference>
<dbReference type="GO" id="GO:0006412">
    <property type="term" value="P:translation"/>
    <property type="evidence" value="ECO:0007669"/>
    <property type="project" value="UniProtKB-UniRule"/>
</dbReference>
<dbReference type="GO" id="GO:0003735">
    <property type="term" value="F:structural constituent of ribosome"/>
    <property type="evidence" value="ECO:0007669"/>
    <property type="project" value="InterPro"/>
</dbReference>
<dbReference type="GO" id="GO:0005840">
    <property type="term" value="C:ribosome"/>
    <property type="evidence" value="ECO:0007669"/>
    <property type="project" value="UniProtKB-KW"/>
</dbReference>
<dbReference type="STRING" id="1817828.A2722_01505"/>
<dbReference type="Pfam" id="PF00831">
    <property type="entry name" value="Ribosomal_L29"/>
    <property type="match status" value="1"/>
</dbReference>
<dbReference type="SUPFAM" id="SSF46561">
    <property type="entry name" value="Ribosomal protein L29 (L29p)"/>
    <property type="match status" value="1"/>
</dbReference>
<sequence>MATEFYQSVELRTKTPEQLQRILSERQEKYRHLRFKVSSREVKNHRELRYMRREIARIQTTLNQKRAGAQPAADATK</sequence>
<protein>
    <recommendedName>
        <fullName evidence="4 5">Large ribosomal subunit protein uL29</fullName>
    </recommendedName>
</protein>
<dbReference type="InterPro" id="IPR036049">
    <property type="entry name" value="Ribosomal_uL29_sf"/>
</dbReference>
<name>A0A1F5PN74_9BACT</name>
<gene>
    <name evidence="5" type="primary">rpmC</name>
    <name evidence="6" type="ORF">A2722_01505</name>
</gene>
<dbReference type="AlphaFoldDB" id="A0A1F5PN74"/>
<keyword evidence="2 5" id="KW-0689">Ribosomal protein</keyword>
<dbReference type="InterPro" id="IPR001854">
    <property type="entry name" value="Ribosomal_uL29"/>
</dbReference>
<evidence type="ECO:0000256" key="1">
    <source>
        <dbReference type="ARBA" id="ARBA00009254"/>
    </source>
</evidence>
<dbReference type="CDD" id="cd00427">
    <property type="entry name" value="Ribosomal_L29_HIP"/>
    <property type="match status" value="1"/>
</dbReference>
<dbReference type="Gene3D" id="1.10.287.310">
    <property type="match status" value="1"/>
</dbReference>
<evidence type="ECO:0000256" key="5">
    <source>
        <dbReference type="HAMAP-Rule" id="MF_00374"/>
    </source>
</evidence>
<keyword evidence="3 5" id="KW-0687">Ribonucleoprotein</keyword>
<evidence type="ECO:0000256" key="2">
    <source>
        <dbReference type="ARBA" id="ARBA00022980"/>
    </source>
</evidence>
<dbReference type="HAMAP" id="MF_00374">
    <property type="entry name" value="Ribosomal_uL29"/>
    <property type="match status" value="1"/>
</dbReference>
<accession>A0A1F5PN74</accession>
<proteinExistence type="inferred from homology"/>
<dbReference type="GO" id="GO:1990904">
    <property type="term" value="C:ribonucleoprotein complex"/>
    <property type="evidence" value="ECO:0007669"/>
    <property type="project" value="UniProtKB-KW"/>
</dbReference>
<organism evidence="6 7">
    <name type="scientific">Candidatus Doudnabacteria bacterium RIFCSPHIGHO2_01_FULL_50_11</name>
    <dbReference type="NCBI Taxonomy" id="1817828"/>
    <lineage>
        <taxon>Bacteria</taxon>
        <taxon>Candidatus Doudnaibacteriota</taxon>
    </lineage>
</organism>
<evidence type="ECO:0000256" key="3">
    <source>
        <dbReference type="ARBA" id="ARBA00023274"/>
    </source>
</evidence>
<comment type="caution">
    <text evidence="6">The sequence shown here is derived from an EMBL/GenBank/DDBJ whole genome shotgun (WGS) entry which is preliminary data.</text>
</comment>
<evidence type="ECO:0000313" key="6">
    <source>
        <dbReference type="EMBL" id="OGE91254.1"/>
    </source>
</evidence>
<comment type="similarity">
    <text evidence="1 5">Belongs to the universal ribosomal protein uL29 family.</text>
</comment>
<dbReference type="Proteomes" id="UP000178377">
    <property type="component" value="Unassembled WGS sequence"/>
</dbReference>
<evidence type="ECO:0000313" key="7">
    <source>
        <dbReference type="Proteomes" id="UP000178377"/>
    </source>
</evidence>